<feature type="active site" description="Nucleophile" evidence="4">
    <location>
        <position position="52"/>
    </location>
</feature>
<gene>
    <name evidence="4 7" type="primary">truA</name>
    <name evidence="7" type="ORF">J5A58_09930</name>
</gene>
<dbReference type="InterPro" id="IPR020097">
    <property type="entry name" value="PsdUridine_synth_TruA_a/b_dom"/>
</dbReference>
<evidence type="ECO:0000313" key="8">
    <source>
        <dbReference type="Proteomes" id="UP000682195"/>
    </source>
</evidence>
<dbReference type="InterPro" id="IPR020094">
    <property type="entry name" value="TruA/RsuA/RluB/E/F_N"/>
</dbReference>
<feature type="domain" description="Pseudouridine synthase I TruA alpha/beta" evidence="6">
    <location>
        <begin position="141"/>
        <end position="253"/>
    </location>
</feature>
<dbReference type="Gene3D" id="3.30.70.580">
    <property type="entry name" value="Pseudouridine synthase I, catalytic domain, N-terminal subdomain"/>
    <property type="match status" value="1"/>
</dbReference>
<comment type="caution">
    <text evidence="4">Lacks conserved residue(s) required for the propagation of feature annotation.</text>
</comment>
<accession>A0ABX7XTK9</accession>
<comment type="function">
    <text evidence="4">Formation of pseudouridine at positions 38, 39 and 40 in the anticodon stem and loop of transfer RNAs.</text>
</comment>
<dbReference type="InterPro" id="IPR020103">
    <property type="entry name" value="PsdUridine_synth_cat_dom_sf"/>
</dbReference>
<evidence type="ECO:0000256" key="4">
    <source>
        <dbReference type="HAMAP-Rule" id="MF_00171"/>
    </source>
</evidence>
<dbReference type="SUPFAM" id="SSF55120">
    <property type="entry name" value="Pseudouridine synthase"/>
    <property type="match status" value="1"/>
</dbReference>
<dbReference type="Gene3D" id="3.30.70.660">
    <property type="entry name" value="Pseudouridine synthase I, catalytic domain, C-terminal subdomain"/>
    <property type="match status" value="1"/>
</dbReference>
<dbReference type="EC" id="5.4.99.12" evidence="4"/>
<dbReference type="Pfam" id="PF01416">
    <property type="entry name" value="PseudoU_synth_1"/>
    <property type="match status" value="2"/>
</dbReference>
<dbReference type="InterPro" id="IPR001406">
    <property type="entry name" value="PsdUridine_synth_TruA"/>
</dbReference>
<dbReference type="InterPro" id="IPR020095">
    <property type="entry name" value="PsdUridine_synth_TruA_C"/>
</dbReference>
<dbReference type="HAMAP" id="MF_00171">
    <property type="entry name" value="TruA"/>
    <property type="match status" value="1"/>
</dbReference>
<dbReference type="PANTHER" id="PTHR11142:SF0">
    <property type="entry name" value="TRNA PSEUDOURIDINE SYNTHASE-LIKE 1"/>
    <property type="match status" value="1"/>
</dbReference>
<sequence length="253" mass="28643">MQRYFITLSYDGTAYHGWQIQPNGISVQEVLEHSLSTILRETIAVTGAGRTDAGVHARMMVAHFDTEQSFDCEQLVYKVNRLLPRDVSVSKIEPVTEDLHARFSAASRTYHYYVHTGKQPFSRQYSCELRYALDFDKINEAAAYLIGEKDFKCFCKTGADVKTTICNLTEARWVPANEEFALPIDNTVTNWCFVITANRFLRNMVRAVVGTLVEVGRGRLSLDDFKKIVDGGTRSDAGESMPGNALFLWEVKY</sequence>
<reference evidence="7 8" key="1">
    <citation type="submission" date="2021-03" db="EMBL/GenBank/DDBJ databases">
        <title>Human Oral Microbial Genomes.</title>
        <authorList>
            <person name="Johnston C.D."/>
            <person name="Chen T."/>
            <person name="Dewhirst F.E."/>
        </authorList>
    </citation>
    <scope>NUCLEOTIDE SEQUENCE [LARGE SCALE GENOMIC DNA]</scope>
    <source>
        <strain evidence="7 8">F0054</strain>
    </source>
</reference>
<dbReference type="RefSeq" id="WP_211808828.1">
    <property type="nucleotide sequence ID" value="NZ_CP072362.1"/>
</dbReference>
<organism evidence="7 8">
    <name type="scientific">Prevotella melaninogenica</name>
    <dbReference type="NCBI Taxonomy" id="28132"/>
    <lineage>
        <taxon>Bacteria</taxon>
        <taxon>Pseudomonadati</taxon>
        <taxon>Bacteroidota</taxon>
        <taxon>Bacteroidia</taxon>
        <taxon>Bacteroidales</taxon>
        <taxon>Prevotellaceae</taxon>
        <taxon>Prevotella</taxon>
    </lineage>
</organism>
<dbReference type="PANTHER" id="PTHR11142">
    <property type="entry name" value="PSEUDOURIDYLATE SYNTHASE"/>
    <property type="match status" value="1"/>
</dbReference>
<keyword evidence="3 4" id="KW-0413">Isomerase</keyword>
<protein>
    <recommendedName>
        <fullName evidence="4">tRNA pseudouridine synthase A</fullName>
        <ecNumber evidence="4">5.4.99.12</ecNumber>
    </recommendedName>
    <alternativeName>
        <fullName evidence="4">tRNA pseudouridine(38-40) synthase</fullName>
    </alternativeName>
    <alternativeName>
        <fullName evidence="4">tRNA pseudouridylate synthase I</fullName>
    </alternativeName>
    <alternativeName>
        <fullName evidence="4">tRNA-uridine isomerase I</fullName>
    </alternativeName>
</protein>
<dbReference type="PIRSF" id="PIRSF001430">
    <property type="entry name" value="tRNA_psdUrid_synth"/>
    <property type="match status" value="1"/>
</dbReference>
<keyword evidence="8" id="KW-1185">Reference proteome</keyword>
<evidence type="ECO:0000256" key="5">
    <source>
        <dbReference type="RuleBase" id="RU003792"/>
    </source>
</evidence>
<feature type="domain" description="Pseudouridine synthase I TruA alpha/beta" evidence="6">
    <location>
        <begin position="9"/>
        <end position="103"/>
    </location>
</feature>
<evidence type="ECO:0000256" key="3">
    <source>
        <dbReference type="ARBA" id="ARBA00023235"/>
    </source>
</evidence>
<comment type="similarity">
    <text evidence="1 4 5">Belongs to the tRNA pseudouridine synthase TruA family.</text>
</comment>
<keyword evidence="2 4" id="KW-0819">tRNA processing</keyword>
<evidence type="ECO:0000259" key="6">
    <source>
        <dbReference type="Pfam" id="PF01416"/>
    </source>
</evidence>
<dbReference type="GO" id="GO:0160147">
    <property type="term" value="F:tRNA pseudouridine(38-40) synthase activity"/>
    <property type="evidence" value="ECO:0007669"/>
    <property type="project" value="UniProtKB-EC"/>
</dbReference>
<evidence type="ECO:0000256" key="1">
    <source>
        <dbReference type="ARBA" id="ARBA00009375"/>
    </source>
</evidence>
<feature type="binding site" evidence="4">
    <location>
        <position position="110"/>
    </location>
    <ligand>
        <name>substrate</name>
    </ligand>
</feature>
<dbReference type="NCBIfam" id="TIGR00071">
    <property type="entry name" value="hisT_truA"/>
    <property type="match status" value="1"/>
</dbReference>
<name>A0ABX7XTK9_9BACT</name>
<dbReference type="CDD" id="cd02570">
    <property type="entry name" value="PseudoU_synth_EcTruA"/>
    <property type="match status" value="1"/>
</dbReference>
<evidence type="ECO:0000256" key="2">
    <source>
        <dbReference type="ARBA" id="ARBA00022694"/>
    </source>
</evidence>
<proteinExistence type="inferred from homology"/>
<evidence type="ECO:0000313" key="7">
    <source>
        <dbReference type="EMBL" id="QUB77053.1"/>
    </source>
</evidence>
<comment type="catalytic activity">
    <reaction evidence="4 5">
        <text>uridine(38/39/40) in tRNA = pseudouridine(38/39/40) in tRNA</text>
        <dbReference type="Rhea" id="RHEA:22376"/>
        <dbReference type="Rhea" id="RHEA-COMP:10085"/>
        <dbReference type="Rhea" id="RHEA-COMP:10087"/>
        <dbReference type="ChEBI" id="CHEBI:65314"/>
        <dbReference type="ChEBI" id="CHEBI:65315"/>
        <dbReference type="EC" id="5.4.99.12"/>
    </reaction>
</comment>
<dbReference type="EMBL" id="CP072362">
    <property type="protein sequence ID" value="QUB77053.1"/>
    <property type="molecule type" value="Genomic_DNA"/>
</dbReference>
<dbReference type="Proteomes" id="UP000682195">
    <property type="component" value="Chromosome 2"/>
</dbReference>
<comment type="subunit">
    <text evidence="4">Homodimer.</text>
</comment>